<dbReference type="EMBL" id="JAPDHF010000003">
    <property type="protein sequence ID" value="KAJ4020537.1"/>
    <property type="molecule type" value="Genomic_DNA"/>
</dbReference>
<sequence length="504" mass="57392">MAGEIDFDHLLSLANRPGFDQWIDESFHESTSEFDLTNMDLLDTFINPEEHLDRLGTPSEFLEENDFSPTVTLSESGNMEERGSSATLTPATQSSRVDSAERVLKEYQQDGQTPQHTQRVKSQPQNYQPQPQIQAGQQLPSHDHIQTQFPAQVPDNNQFLFQSLPGYQIPAQAQAQYLKSENHPQGFYQSFTHQPFIPVPYVQGLLSPQQNPLMQAIVPPQPNQPQSGFNFAAPVNRPIPSNRQPILNRPVPVPPTEQAPKKYRLAHPTSQNKYQAWLVPKLEQFTRQYQGYIPCREGAHRLEAIFLSMSNPPDAATKSRIATDPTFPRSPQDDCARVREMFEAICDWSSPREWRAKMGPAMAKKWTDEFIADRKAKGLSEDISKLTEKQLAPPPERMPPIYDQWKNVIHQQLSDIEIELLCAKILNEAIRAQEGKNFHNKVLIHSALRAPWISRITNCPYAESRRKDQNKAGNDRKRNLIEVGNGQKRAMDEQGGGKQKRPRV</sequence>
<feature type="region of interest" description="Disordered" evidence="1">
    <location>
        <begin position="464"/>
        <end position="504"/>
    </location>
</feature>
<gene>
    <name evidence="2" type="ORF">NW766_002024</name>
</gene>
<keyword evidence="3" id="KW-1185">Reference proteome</keyword>
<dbReference type="AlphaFoldDB" id="A0A9W8PX73"/>
<feature type="compositionally biased region" description="Low complexity" evidence="1">
    <location>
        <begin position="123"/>
        <end position="140"/>
    </location>
</feature>
<evidence type="ECO:0000313" key="2">
    <source>
        <dbReference type="EMBL" id="KAJ4020537.1"/>
    </source>
</evidence>
<feature type="compositionally biased region" description="Basic and acidic residues" evidence="1">
    <location>
        <begin position="464"/>
        <end position="480"/>
    </location>
</feature>
<proteinExistence type="predicted"/>
<accession>A0A9W8PX73</accession>
<dbReference type="Proteomes" id="UP001152130">
    <property type="component" value="Unassembled WGS sequence"/>
</dbReference>
<feature type="region of interest" description="Disordered" evidence="1">
    <location>
        <begin position="58"/>
        <end position="141"/>
    </location>
</feature>
<protein>
    <submittedName>
        <fullName evidence="2">Uncharacterized protein</fullName>
    </submittedName>
</protein>
<feature type="compositionally biased region" description="Polar residues" evidence="1">
    <location>
        <begin position="84"/>
        <end position="97"/>
    </location>
</feature>
<reference evidence="2" key="1">
    <citation type="submission" date="2022-10" db="EMBL/GenBank/DDBJ databases">
        <title>Fusarium specimens isolated from Avocado Roots.</title>
        <authorList>
            <person name="Stajich J."/>
            <person name="Roper C."/>
            <person name="Heimlech-Rivalta G."/>
        </authorList>
    </citation>
    <scope>NUCLEOTIDE SEQUENCE</scope>
    <source>
        <strain evidence="2">CF00143</strain>
    </source>
</reference>
<feature type="compositionally biased region" description="Polar residues" evidence="1">
    <location>
        <begin position="109"/>
        <end position="122"/>
    </location>
</feature>
<organism evidence="2 3">
    <name type="scientific">Fusarium irregulare</name>
    <dbReference type="NCBI Taxonomy" id="2494466"/>
    <lineage>
        <taxon>Eukaryota</taxon>
        <taxon>Fungi</taxon>
        <taxon>Dikarya</taxon>
        <taxon>Ascomycota</taxon>
        <taxon>Pezizomycotina</taxon>
        <taxon>Sordariomycetes</taxon>
        <taxon>Hypocreomycetidae</taxon>
        <taxon>Hypocreales</taxon>
        <taxon>Nectriaceae</taxon>
        <taxon>Fusarium</taxon>
        <taxon>Fusarium incarnatum-equiseti species complex</taxon>
    </lineage>
</organism>
<evidence type="ECO:0000313" key="3">
    <source>
        <dbReference type="Proteomes" id="UP001152130"/>
    </source>
</evidence>
<comment type="caution">
    <text evidence="2">The sequence shown here is derived from an EMBL/GenBank/DDBJ whole genome shotgun (WGS) entry which is preliminary data.</text>
</comment>
<evidence type="ECO:0000256" key="1">
    <source>
        <dbReference type="SAM" id="MobiDB-lite"/>
    </source>
</evidence>
<feature type="compositionally biased region" description="Polar residues" evidence="1">
    <location>
        <begin position="67"/>
        <end position="77"/>
    </location>
</feature>
<name>A0A9W8PX73_9HYPO</name>
<feature type="compositionally biased region" description="Basic and acidic residues" evidence="1">
    <location>
        <begin position="98"/>
        <end position="108"/>
    </location>
</feature>